<dbReference type="Gene3D" id="3.30.300.70">
    <property type="entry name" value="RimP-like superfamily, N-terminal"/>
    <property type="match status" value="1"/>
</dbReference>
<dbReference type="RefSeq" id="WP_091657180.1">
    <property type="nucleotide sequence ID" value="NZ_FONT01000001.1"/>
</dbReference>
<dbReference type="InterPro" id="IPR035956">
    <property type="entry name" value="RimP_N_sf"/>
</dbReference>
<dbReference type="FunFam" id="3.30.300.70:FF:000001">
    <property type="entry name" value="Ribosome maturation factor RimP"/>
    <property type="match status" value="1"/>
</dbReference>
<evidence type="ECO:0000259" key="5">
    <source>
        <dbReference type="Pfam" id="PF17384"/>
    </source>
</evidence>
<evidence type="ECO:0000313" key="6">
    <source>
        <dbReference type="EMBL" id="SFE38328.1"/>
    </source>
</evidence>
<dbReference type="Proteomes" id="UP000199516">
    <property type="component" value="Unassembled WGS sequence"/>
</dbReference>
<dbReference type="EMBL" id="FONT01000001">
    <property type="protein sequence ID" value="SFE38328.1"/>
    <property type="molecule type" value="Genomic_DNA"/>
</dbReference>
<dbReference type="PANTHER" id="PTHR33867">
    <property type="entry name" value="RIBOSOME MATURATION FACTOR RIMP"/>
    <property type="match status" value="1"/>
</dbReference>
<evidence type="ECO:0000259" key="4">
    <source>
        <dbReference type="Pfam" id="PF02576"/>
    </source>
</evidence>
<sequence length="156" mass="17596">MSNSIKEKAAQIAEPIITDMDFELVDVEYKKEGKSWFLRFFIDGPNGVDIEDCGRVSEQLSDKLDEEDPIKGAYYLEVSSPGAERPLKTEKDIQRSIGKFVYVTTYEPIDGEKAFEGKLVNFDGATLTIEGKVKQKAVTYQVPYEKVAKARLAIQF</sequence>
<dbReference type="Gene3D" id="2.30.30.180">
    <property type="entry name" value="Ribosome maturation factor RimP, C-terminal domain"/>
    <property type="match status" value="1"/>
</dbReference>
<dbReference type="Pfam" id="PF17384">
    <property type="entry name" value="DUF150_C"/>
    <property type="match status" value="1"/>
</dbReference>
<keyword evidence="7" id="KW-1185">Reference proteome</keyword>
<dbReference type="SUPFAM" id="SSF75420">
    <property type="entry name" value="YhbC-like, N-terminal domain"/>
    <property type="match status" value="1"/>
</dbReference>
<dbReference type="NCBIfam" id="NF000928">
    <property type="entry name" value="PRK00092.1-2"/>
    <property type="match status" value="1"/>
</dbReference>
<accession>A0A1I2A430</accession>
<organism evidence="6 7">
    <name type="scientific">Alteribacillus iranensis</name>
    <dbReference type="NCBI Taxonomy" id="930128"/>
    <lineage>
        <taxon>Bacteria</taxon>
        <taxon>Bacillati</taxon>
        <taxon>Bacillota</taxon>
        <taxon>Bacilli</taxon>
        <taxon>Bacillales</taxon>
        <taxon>Bacillaceae</taxon>
        <taxon>Alteribacillus</taxon>
    </lineage>
</organism>
<evidence type="ECO:0000256" key="1">
    <source>
        <dbReference type="ARBA" id="ARBA00022490"/>
    </source>
</evidence>
<dbReference type="Pfam" id="PF02576">
    <property type="entry name" value="RimP_N"/>
    <property type="match status" value="1"/>
</dbReference>
<evidence type="ECO:0000256" key="3">
    <source>
        <dbReference type="HAMAP-Rule" id="MF_01077"/>
    </source>
</evidence>
<comment type="subcellular location">
    <subcellularLocation>
        <location evidence="3">Cytoplasm</location>
    </subcellularLocation>
</comment>
<dbReference type="OrthoDB" id="9805006at2"/>
<name>A0A1I2A430_9BACI</name>
<dbReference type="GO" id="GO:0005829">
    <property type="term" value="C:cytosol"/>
    <property type="evidence" value="ECO:0007669"/>
    <property type="project" value="TreeGrafter"/>
</dbReference>
<feature type="domain" description="Ribosome maturation factor RimP C-terminal" evidence="5">
    <location>
        <begin position="87"/>
        <end position="156"/>
    </location>
</feature>
<dbReference type="PANTHER" id="PTHR33867:SF1">
    <property type="entry name" value="RIBOSOME MATURATION FACTOR RIMP"/>
    <property type="match status" value="1"/>
</dbReference>
<dbReference type="InterPro" id="IPR028989">
    <property type="entry name" value="RimP_N"/>
</dbReference>
<keyword evidence="1 3" id="KW-0963">Cytoplasm</keyword>
<dbReference type="STRING" id="930128.SAMN05192532_101629"/>
<evidence type="ECO:0000313" key="7">
    <source>
        <dbReference type="Proteomes" id="UP000199516"/>
    </source>
</evidence>
<comment type="function">
    <text evidence="3">Required for maturation of 30S ribosomal subunits.</text>
</comment>
<dbReference type="InterPro" id="IPR003728">
    <property type="entry name" value="Ribosome_maturation_RimP"/>
</dbReference>
<dbReference type="InterPro" id="IPR036847">
    <property type="entry name" value="RimP_C_sf"/>
</dbReference>
<dbReference type="CDD" id="cd01734">
    <property type="entry name" value="YlxS_C"/>
    <property type="match status" value="1"/>
</dbReference>
<proteinExistence type="inferred from homology"/>
<reference evidence="6 7" key="1">
    <citation type="submission" date="2016-10" db="EMBL/GenBank/DDBJ databases">
        <authorList>
            <person name="de Groot N.N."/>
        </authorList>
    </citation>
    <scope>NUCLEOTIDE SEQUENCE [LARGE SCALE GENOMIC DNA]</scope>
    <source>
        <strain evidence="6 7">DSM 23995</strain>
    </source>
</reference>
<dbReference type="GO" id="GO:0006412">
    <property type="term" value="P:translation"/>
    <property type="evidence" value="ECO:0007669"/>
    <property type="project" value="TreeGrafter"/>
</dbReference>
<dbReference type="HAMAP" id="MF_01077">
    <property type="entry name" value="RimP"/>
    <property type="match status" value="1"/>
</dbReference>
<comment type="similarity">
    <text evidence="3">Belongs to the RimP family.</text>
</comment>
<protein>
    <recommendedName>
        <fullName evidence="3">Ribosome maturation factor RimP</fullName>
    </recommendedName>
</protein>
<dbReference type="SUPFAM" id="SSF74942">
    <property type="entry name" value="YhbC-like, C-terminal domain"/>
    <property type="match status" value="1"/>
</dbReference>
<dbReference type="GO" id="GO:0000028">
    <property type="term" value="P:ribosomal small subunit assembly"/>
    <property type="evidence" value="ECO:0007669"/>
    <property type="project" value="TreeGrafter"/>
</dbReference>
<gene>
    <name evidence="3" type="primary">rimP</name>
    <name evidence="6" type="ORF">SAMN05192532_101629</name>
</gene>
<dbReference type="InterPro" id="IPR028998">
    <property type="entry name" value="RimP_C"/>
</dbReference>
<feature type="domain" description="Ribosome maturation factor RimP N-terminal" evidence="4">
    <location>
        <begin position="12"/>
        <end position="84"/>
    </location>
</feature>
<dbReference type="AlphaFoldDB" id="A0A1I2A430"/>
<keyword evidence="2 3" id="KW-0690">Ribosome biogenesis</keyword>
<evidence type="ECO:0000256" key="2">
    <source>
        <dbReference type="ARBA" id="ARBA00022517"/>
    </source>
</evidence>